<evidence type="ECO:0000313" key="1">
    <source>
        <dbReference type="EMBL" id="PXX49404.1"/>
    </source>
</evidence>
<proteinExistence type="predicted"/>
<organism evidence="1 2">
    <name type="scientific">Aquitalea magnusonii</name>
    <dbReference type="NCBI Taxonomy" id="332411"/>
    <lineage>
        <taxon>Bacteria</taxon>
        <taxon>Pseudomonadati</taxon>
        <taxon>Pseudomonadota</taxon>
        <taxon>Betaproteobacteria</taxon>
        <taxon>Neisseriales</taxon>
        <taxon>Chromobacteriaceae</taxon>
        <taxon>Aquitalea</taxon>
    </lineage>
</organism>
<dbReference type="Proteomes" id="UP000248395">
    <property type="component" value="Unassembled WGS sequence"/>
</dbReference>
<dbReference type="Gene3D" id="3.40.50.300">
    <property type="entry name" value="P-loop containing nucleotide triphosphate hydrolases"/>
    <property type="match status" value="2"/>
</dbReference>
<name>A0A318JNE0_9NEIS</name>
<sequence length="220" mass="24431">MSPLLIGLTGQLKSGKDTVADRLVSHHGFVKIGFADTIRREVVEAYGLTTFGKSLLENQDHKDNPTRMLTLLECRDHDFVTYLLDTGLPHADLASKRSPRWIQQRWGDYKRATAGWDYFIKVTQTTASEWMEQGRRNIVISGVRYAATAPTPTAEADMVHALGGHVVLITRPGLTQQDHSTELLLPDGCIDFTIKNNGSLNSLYMLADTLVLLPARLTVA</sequence>
<dbReference type="EMBL" id="QJKC01000004">
    <property type="protein sequence ID" value="PXX49404.1"/>
    <property type="molecule type" value="Genomic_DNA"/>
</dbReference>
<dbReference type="SUPFAM" id="SSF52540">
    <property type="entry name" value="P-loop containing nucleoside triphosphate hydrolases"/>
    <property type="match status" value="1"/>
</dbReference>
<accession>A0A318JNE0</accession>
<comment type="caution">
    <text evidence="1">The sequence shown here is derived from an EMBL/GenBank/DDBJ whole genome shotgun (WGS) entry which is preliminary data.</text>
</comment>
<protein>
    <recommendedName>
        <fullName evidence="3">Dephospho-CoA kinase</fullName>
    </recommendedName>
</protein>
<dbReference type="AlphaFoldDB" id="A0A318JNE0"/>
<keyword evidence="2" id="KW-1185">Reference proteome</keyword>
<evidence type="ECO:0000313" key="2">
    <source>
        <dbReference type="Proteomes" id="UP000248395"/>
    </source>
</evidence>
<evidence type="ECO:0008006" key="3">
    <source>
        <dbReference type="Google" id="ProtNLM"/>
    </source>
</evidence>
<dbReference type="OrthoDB" id="5401711at2"/>
<dbReference type="RefSeq" id="WP_059284657.1">
    <property type="nucleotide sequence ID" value="NZ_LNQU01000005.1"/>
</dbReference>
<gene>
    <name evidence="1" type="ORF">DFR38_10444</name>
</gene>
<dbReference type="InterPro" id="IPR027417">
    <property type="entry name" value="P-loop_NTPase"/>
</dbReference>
<reference evidence="1 2" key="1">
    <citation type="submission" date="2018-05" db="EMBL/GenBank/DDBJ databases">
        <title>Genomic Encyclopedia of Type Strains, Phase IV (KMG-IV): sequencing the most valuable type-strain genomes for metagenomic binning, comparative biology and taxonomic classification.</title>
        <authorList>
            <person name="Goeker M."/>
        </authorList>
    </citation>
    <scope>NUCLEOTIDE SEQUENCE [LARGE SCALE GENOMIC DNA]</scope>
    <source>
        <strain evidence="1 2">DSM 25134</strain>
    </source>
</reference>